<accession>A0A9E7L3V0</accession>
<reference evidence="2" key="1">
    <citation type="submission" date="2022-05" db="EMBL/GenBank/DDBJ databases">
        <title>The Musa troglodytarum L. genome provides insights into the mechanism of non-climacteric behaviour and enrichment of carotenoids.</title>
        <authorList>
            <person name="Wang J."/>
        </authorList>
    </citation>
    <scope>NUCLEOTIDE SEQUENCE</scope>
    <source>
        <tissue evidence="2">Leaf</tissue>
    </source>
</reference>
<protein>
    <submittedName>
        <fullName evidence="2">Uncharacterized protein</fullName>
    </submittedName>
</protein>
<evidence type="ECO:0000313" key="2">
    <source>
        <dbReference type="EMBL" id="URE37070.1"/>
    </source>
</evidence>
<feature type="region of interest" description="Disordered" evidence="1">
    <location>
        <begin position="34"/>
        <end position="73"/>
    </location>
</feature>
<evidence type="ECO:0000256" key="1">
    <source>
        <dbReference type="SAM" id="MobiDB-lite"/>
    </source>
</evidence>
<dbReference type="Proteomes" id="UP001055439">
    <property type="component" value="Chromosome 8"/>
</dbReference>
<dbReference type="EMBL" id="CP097510">
    <property type="protein sequence ID" value="URE37070.1"/>
    <property type="molecule type" value="Genomic_DNA"/>
</dbReference>
<keyword evidence="3" id="KW-1185">Reference proteome</keyword>
<sequence length="73" mass="8579">MHLYVRKIIYAIKLMKISRKKQVDVYWTPSRSIAAARGKEEHERKKARARQKVNPSYKPKEKKIASGLNDKPD</sequence>
<proteinExistence type="predicted"/>
<name>A0A9E7L3V0_9LILI</name>
<gene>
    <name evidence="2" type="ORF">MUK42_34332</name>
</gene>
<organism evidence="2 3">
    <name type="scientific">Musa troglodytarum</name>
    <name type="common">fe'i banana</name>
    <dbReference type="NCBI Taxonomy" id="320322"/>
    <lineage>
        <taxon>Eukaryota</taxon>
        <taxon>Viridiplantae</taxon>
        <taxon>Streptophyta</taxon>
        <taxon>Embryophyta</taxon>
        <taxon>Tracheophyta</taxon>
        <taxon>Spermatophyta</taxon>
        <taxon>Magnoliopsida</taxon>
        <taxon>Liliopsida</taxon>
        <taxon>Zingiberales</taxon>
        <taxon>Musaceae</taxon>
        <taxon>Musa</taxon>
    </lineage>
</organism>
<dbReference type="AlphaFoldDB" id="A0A9E7L3V0"/>
<feature type="compositionally biased region" description="Basic and acidic residues" evidence="1">
    <location>
        <begin position="58"/>
        <end position="73"/>
    </location>
</feature>
<evidence type="ECO:0000313" key="3">
    <source>
        <dbReference type="Proteomes" id="UP001055439"/>
    </source>
</evidence>